<organism evidence="1 2">
    <name type="scientific">Pogonomyrmex barbatus</name>
    <name type="common">red harvester ant</name>
    <dbReference type="NCBI Taxonomy" id="144034"/>
    <lineage>
        <taxon>Eukaryota</taxon>
        <taxon>Metazoa</taxon>
        <taxon>Ecdysozoa</taxon>
        <taxon>Arthropoda</taxon>
        <taxon>Hexapoda</taxon>
        <taxon>Insecta</taxon>
        <taxon>Pterygota</taxon>
        <taxon>Neoptera</taxon>
        <taxon>Endopterygota</taxon>
        <taxon>Hymenoptera</taxon>
        <taxon>Apocrita</taxon>
        <taxon>Aculeata</taxon>
        <taxon>Formicoidea</taxon>
        <taxon>Formicidae</taxon>
        <taxon>Myrmicinae</taxon>
        <taxon>Pogonomyrmex</taxon>
    </lineage>
</organism>
<dbReference type="AlphaFoldDB" id="A0A6I9VSG1"/>
<dbReference type="GeneID" id="105421983"/>
<proteinExistence type="predicted"/>
<evidence type="ECO:0000313" key="2">
    <source>
        <dbReference type="RefSeq" id="XP_011629483.1"/>
    </source>
</evidence>
<sequence>MLMLILREGKKRSRPIIPQLVRGKWISQELNKGDDSVVCTSGLALACTCSATDKIIYSMNEIVLHASVRGNWHERRSGSFQNDQHVLIAFAIHTGNLSDQTKAVVLEKIECLFNRGIIC</sequence>
<dbReference type="Proteomes" id="UP000504615">
    <property type="component" value="Unplaced"/>
</dbReference>
<name>A0A6I9VSG1_9HYME</name>
<keyword evidence="1" id="KW-1185">Reference proteome</keyword>
<evidence type="ECO:0000313" key="1">
    <source>
        <dbReference type="Proteomes" id="UP000504615"/>
    </source>
</evidence>
<reference evidence="2" key="1">
    <citation type="submission" date="2025-08" db="UniProtKB">
        <authorList>
            <consortium name="RefSeq"/>
        </authorList>
    </citation>
    <scope>IDENTIFICATION</scope>
</reference>
<accession>A0A6I9VSG1</accession>
<dbReference type="KEGG" id="pbar:105421983"/>
<gene>
    <name evidence="2" type="primary">LOC105421983</name>
</gene>
<dbReference type="RefSeq" id="XP_011629483.1">
    <property type="nucleotide sequence ID" value="XM_011631181.1"/>
</dbReference>
<protein>
    <submittedName>
        <fullName evidence="2">Uncharacterized protein LOC105421983</fullName>
    </submittedName>
</protein>